<feature type="domain" description="Acetyl-coenzyme A synthetase N-terminal" evidence="8">
    <location>
        <begin position="113"/>
        <end position="173"/>
    </location>
</feature>
<dbReference type="NCBIfam" id="NF001208">
    <property type="entry name" value="PRK00174.1"/>
    <property type="match status" value="1"/>
</dbReference>
<dbReference type="FunFam" id="3.40.50.12780:FF:000001">
    <property type="entry name" value="Acetyl-coenzyme A synthetase"/>
    <property type="match status" value="1"/>
</dbReference>
<evidence type="ECO:0000313" key="9">
    <source>
        <dbReference type="EMBL" id="QGN03527.1"/>
    </source>
</evidence>
<organism evidence="9">
    <name type="scientific">Chromochloris zofingiensis</name>
    <dbReference type="NCBI Taxonomy" id="31302"/>
    <lineage>
        <taxon>Eukaryota</taxon>
        <taxon>Viridiplantae</taxon>
        <taxon>Chlorophyta</taxon>
        <taxon>core chlorophytes</taxon>
        <taxon>Chlorophyceae</taxon>
        <taxon>CS clade</taxon>
        <taxon>Sphaeropleales</taxon>
        <taxon>Chromochloridaceae</taxon>
        <taxon>Chromochloris</taxon>
    </lineage>
</organism>
<dbReference type="InterPro" id="IPR000873">
    <property type="entry name" value="AMP-dep_synth/lig_dom"/>
</dbReference>
<proteinExistence type="evidence at transcript level"/>
<dbReference type="GO" id="GO:0005524">
    <property type="term" value="F:ATP binding"/>
    <property type="evidence" value="ECO:0007669"/>
    <property type="project" value="UniProtKB-UniRule"/>
</dbReference>
<dbReference type="Pfam" id="PF13193">
    <property type="entry name" value="AMP-binding_C"/>
    <property type="match status" value="1"/>
</dbReference>
<feature type="domain" description="AMP-dependent synthetase/ligase" evidence="6">
    <location>
        <begin position="177"/>
        <end position="574"/>
    </location>
</feature>
<evidence type="ECO:0000256" key="5">
    <source>
        <dbReference type="RuleBase" id="RU361147"/>
    </source>
</evidence>
<evidence type="ECO:0000259" key="6">
    <source>
        <dbReference type="Pfam" id="PF00501"/>
    </source>
</evidence>
<keyword evidence="2 5" id="KW-0436">Ligase</keyword>
<evidence type="ECO:0000256" key="4">
    <source>
        <dbReference type="ARBA" id="ARBA00022840"/>
    </source>
</evidence>
<dbReference type="GO" id="GO:0003987">
    <property type="term" value="F:acetate-CoA ligase activity"/>
    <property type="evidence" value="ECO:0007669"/>
    <property type="project" value="UniProtKB-UniRule"/>
</dbReference>
<dbReference type="SUPFAM" id="SSF56801">
    <property type="entry name" value="Acetyl-CoA synthetase-like"/>
    <property type="match status" value="1"/>
</dbReference>
<evidence type="ECO:0000259" key="7">
    <source>
        <dbReference type="Pfam" id="PF13193"/>
    </source>
</evidence>
<dbReference type="CDD" id="cd05966">
    <property type="entry name" value="ACS"/>
    <property type="match status" value="1"/>
</dbReference>
<dbReference type="EC" id="6.2.1.1" evidence="5"/>
<gene>
    <name evidence="9" type="primary">ACS2</name>
</gene>
<dbReference type="Pfam" id="PF00501">
    <property type="entry name" value="AMP-binding"/>
    <property type="match status" value="1"/>
</dbReference>
<keyword evidence="3 5" id="KW-0547">Nucleotide-binding</keyword>
<dbReference type="InterPro" id="IPR011904">
    <property type="entry name" value="Ac_CoA_lig"/>
</dbReference>
<dbReference type="Gene3D" id="3.40.50.12780">
    <property type="entry name" value="N-terminal domain of ligase-like"/>
    <property type="match status" value="1"/>
</dbReference>
<name>A0A649ZUY0_9CHLO</name>
<evidence type="ECO:0000256" key="3">
    <source>
        <dbReference type="ARBA" id="ARBA00022741"/>
    </source>
</evidence>
<dbReference type="NCBIfam" id="TIGR02188">
    <property type="entry name" value="Ac_CoA_lig_AcsA"/>
    <property type="match status" value="1"/>
</dbReference>
<protein>
    <recommendedName>
        <fullName evidence="5">Acetyl-coenzyme A synthetase</fullName>
        <ecNumber evidence="5">6.2.1.1</ecNumber>
    </recommendedName>
</protein>
<dbReference type="PROSITE" id="PS00455">
    <property type="entry name" value="AMP_BINDING"/>
    <property type="match status" value="1"/>
</dbReference>
<dbReference type="InterPro" id="IPR032387">
    <property type="entry name" value="ACAS_N"/>
</dbReference>
<evidence type="ECO:0000256" key="2">
    <source>
        <dbReference type="ARBA" id="ARBA00022598"/>
    </source>
</evidence>
<reference evidence="9" key="1">
    <citation type="submission" date="2019-05" db="EMBL/GenBank/DDBJ databases">
        <authorList>
            <person name="Wu T."/>
            <person name="Chen F."/>
        </authorList>
    </citation>
    <scope>NUCLEOTIDE SEQUENCE</scope>
</reference>
<evidence type="ECO:0000256" key="1">
    <source>
        <dbReference type="ARBA" id="ARBA00006432"/>
    </source>
</evidence>
<dbReference type="InterPro" id="IPR042099">
    <property type="entry name" value="ANL_N_sf"/>
</dbReference>
<dbReference type="InterPro" id="IPR045851">
    <property type="entry name" value="AMP-bd_C_sf"/>
</dbReference>
<dbReference type="AlphaFoldDB" id="A0A649ZUY0"/>
<dbReference type="FunFam" id="3.30.300.30:FF:000004">
    <property type="entry name" value="Acetyl-coenzyme A synthetase"/>
    <property type="match status" value="1"/>
</dbReference>
<dbReference type="EMBL" id="MK886789">
    <property type="protein sequence ID" value="QGN03527.1"/>
    <property type="molecule type" value="mRNA"/>
</dbReference>
<comment type="similarity">
    <text evidence="1 5">Belongs to the ATP-dependent AMP-binding enzyme family.</text>
</comment>
<dbReference type="Gene3D" id="3.30.300.30">
    <property type="match status" value="1"/>
</dbReference>
<feature type="domain" description="AMP-binding enzyme C-terminal" evidence="7">
    <location>
        <begin position="630"/>
        <end position="708"/>
    </location>
</feature>
<dbReference type="InterPro" id="IPR025110">
    <property type="entry name" value="AMP-bd_C"/>
</dbReference>
<dbReference type="Pfam" id="PF16177">
    <property type="entry name" value="ACAS_N"/>
    <property type="match status" value="1"/>
</dbReference>
<keyword evidence="4 5" id="KW-0067">ATP-binding</keyword>
<dbReference type="GO" id="GO:0016208">
    <property type="term" value="F:AMP binding"/>
    <property type="evidence" value="ECO:0007669"/>
    <property type="project" value="InterPro"/>
</dbReference>
<sequence length="746" mass="83596">MIRVGTGQLGSRFGRVAAIAVGRATDTGYTEAAHTVGRFRCFVGLAEQVARTHEPRYDVTALKEELKMHRIQVLSKQFNLDSEAGQQVGVTLFPTAGSQAYDRPPLIKDRSDYERLHKWSIDDPAGFWAEIAKDFFWSKKWDDNHHTYNFDMRKGRIECNWFKGGKTNITYNCLDRWVASGHGNQLCFIWEGNDLGHERVMTYQQVLNDVCRVANWLRAQGVKKGDCVTIYLPMICELPIAMLACARIGAVHSVVFAGFSADALAQRIQDCKSKLLFTSSAVNRGPKRVDLKHIVDDAISIAERNGYKGVKRVLVYEKSALPREQTPWVAGRDVWWRDEIPNRPEFCSPEWMDAEDPLFMLYTSGSTGQPKGVLHTTGGYMVQTGTANKYVFDLRPGDVYWCTADCGWITGHTFLTYGPLLNGASCVLFGSTPAYPDPGRCWNMIEKYKVRVFYTAPTLLRSLMQFGDKWVTAHDRSSLRILGTVGEPINPHAWNWFNEVVGEKRCPIVDTWWQTETGAAMITPLPYAWATKPGSATLPFFGVQPVILNDKGEELQGACEGILAIKKPWPSIMRTVYGDHERFEKTYFSAFKGYYFTGDGCRRDEDGYYWITGRVDDVINVSGHRVGTAEVESALTSHPQCAEAAVIGTPHNIKGEAVYAYVTMLSESDCTPAMKKELVEIVKRQIGSFAIPDCIHWAPGLPKTRSGKIMRRILRKIATGAYDELGDTSTLAEPGVVDTLISMKGK</sequence>
<dbReference type="PANTHER" id="PTHR24095">
    <property type="entry name" value="ACETYL-COENZYME A SYNTHETASE"/>
    <property type="match status" value="1"/>
</dbReference>
<accession>A0A649ZUY0</accession>
<dbReference type="PANTHER" id="PTHR24095:SF14">
    <property type="entry name" value="ACETYL-COENZYME A SYNTHETASE 1"/>
    <property type="match status" value="1"/>
</dbReference>
<comment type="catalytic activity">
    <reaction evidence="5">
        <text>acetate + ATP + CoA = acetyl-CoA + AMP + diphosphate</text>
        <dbReference type="Rhea" id="RHEA:23176"/>
        <dbReference type="ChEBI" id="CHEBI:30089"/>
        <dbReference type="ChEBI" id="CHEBI:30616"/>
        <dbReference type="ChEBI" id="CHEBI:33019"/>
        <dbReference type="ChEBI" id="CHEBI:57287"/>
        <dbReference type="ChEBI" id="CHEBI:57288"/>
        <dbReference type="ChEBI" id="CHEBI:456215"/>
        <dbReference type="EC" id="6.2.1.1"/>
    </reaction>
</comment>
<dbReference type="GO" id="GO:0019427">
    <property type="term" value="P:acetyl-CoA biosynthetic process from acetate"/>
    <property type="evidence" value="ECO:0007669"/>
    <property type="project" value="InterPro"/>
</dbReference>
<evidence type="ECO:0000259" key="8">
    <source>
        <dbReference type="Pfam" id="PF16177"/>
    </source>
</evidence>
<dbReference type="InterPro" id="IPR020845">
    <property type="entry name" value="AMP-binding_CS"/>
</dbReference>